<reference evidence="3" key="1">
    <citation type="submission" date="2017-09" db="EMBL/GenBank/DDBJ databases">
        <authorList>
            <person name="Varghese N."/>
            <person name="Submissions S."/>
        </authorList>
    </citation>
    <scope>NUCLEOTIDE SEQUENCE [LARGE SCALE GENOMIC DNA]</scope>
    <source>
        <strain evidence="3">DSM 29961</strain>
    </source>
</reference>
<keyword evidence="3" id="KW-1185">Reference proteome</keyword>
<accession>A0A286GPX7</accession>
<feature type="chain" id="PRO_5013239194" evidence="1">
    <location>
        <begin position="19"/>
        <end position="313"/>
    </location>
</feature>
<dbReference type="GO" id="GO:0006508">
    <property type="term" value="P:proteolysis"/>
    <property type="evidence" value="ECO:0007669"/>
    <property type="project" value="UniProtKB-KW"/>
</dbReference>
<protein>
    <submittedName>
        <fullName evidence="2">Predicted Zn-dependent protease</fullName>
    </submittedName>
</protein>
<sequence length="313" mass="35465">MRLLVAFLFVNLSLTTFAQSFKTSKPDSIRFNIQDVSNFWSAYDQLPKAASHADSLQIITNEYLNKASRGLELYREMSGSNAESFLEVIRKHPKLLQSIRANTLAISTQQEPLLKGVRKLKNIYPSSVFPELFFCVGKFEVAGNRTADILYIGTELTCLSKDSPRDEITNPYIKKSAGNFDDLDVVCLHEIVHYQQKLVAKTNIEQALVEGGAEFIAHHLTRKSTMQALFDQMNPALEKEIWSEFTPQANKPIDANWFLALGDEQKKRPGMLGYLIGFRICERYYKKAKDKQAALRNIITLSEPQAILEGTGY</sequence>
<name>A0A286GPX7_9BACT</name>
<feature type="signal peptide" evidence="1">
    <location>
        <begin position="1"/>
        <end position="18"/>
    </location>
</feature>
<evidence type="ECO:0000313" key="2">
    <source>
        <dbReference type="EMBL" id="SOD97597.1"/>
    </source>
</evidence>
<dbReference type="Pfam" id="PF25594">
    <property type="entry name" value="GldB_lipo"/>
    <property type="match status" value="1"/>
</dbReference>
<dbReference type="Proteomes" id="UP000219452">
    <property type="component" value="Unassembled WGS sequence"/>
</dbReference>
<gene>
    <name evidence="2" type="ORF">SAMN06269250_5852</name>
</gene>
<dbReference type="InterPro" id="IPR019853">
    <property type="entry name" value="GldB-like"/>
</dbReference>
<evidence type="ECO:0000313" key="3">
    <source>
        <dbReference type="Proteomes" id="UP000219452"/>
    </source>
</evidence>
<organism evidence="2 3">
    <name type="scientific">Spirosoma fluviale</name>
    <dbReference type="NCBI Taxonomy" id="1597977"/>
    <lineage>
        <taxon>Bacteria</taxon>
        <taxon>Pseudomonadati</taxon>
        <taxon>Bacteroidota</taxon>
        <taxon>Cytophagia</taxon>
        <taxon>Cytophagales</taxon>
        <taxon>Cytophagaceae</taxon>
        <taxon>Spirosoma</taxon>
    </lineage>
</organism>
<dbReference type="GO" id="GO:0008233">
    <property type="term" value="F:peptidase activity"/>
    <property type="evidence" value="ECO:0007669"/>
    <property type="project" value="UniProtKB-KW"/>
</dbReference>
<dbReference type="OrthoDB" id="6402335at2"/>
<dbReference type="RefSeq" id="WP_097130852.1">
    <property type="nucleotide sequence ID" value="NZ_OCNH01000007.1"/>
</dbReference>
<dbReference type="EMBL" id="OCNH01000007">
    <property type="protein sequence ID" value="SOD97597.1"/>
    <property type="molecule type" value="Genomic_DNA"/>
</dbReference>
<dbReference type="AlphaFoldDB" id="A0A286GPX7"/>
<keyword evidence="2" id="KW-0645">Protease</keyword>
<keyword evidence="1" id="KW-0732">Signal</keyword>
<proteinExistence type="predicted"/>
<keyword evidence="2" id="KW-0378">Hydrolase</keyword>
<evidence type="ECO:0000256" key="1">
    <source>
        <dbReference type="SAM" id="SignalP"/>
    </source>
</evidence>